<evidence type="ECO:0000313" key="4">
    <source>
        <dbReference type="Proteomes" id="UP000717328"/>
    </source>
</evidence>
<dbReference type="EMBL" id="JABCKI010000174">
    <property type="protein sequence ID" value="KAG5651992.1"/>
    <property type="molecule type" value="Genomic_DNA"/>
</dbReference>
<dbReference type="PANTHER" id="PTHR36223:SF1">
    <property type="entry name" value="TRANSCRIPTION ELONGATION FACTOR EAF N-TERMINAL DOMAIN-CONTAINING PROTEIN"/>
    <property type="match status" value="1"/>
</dbReference>
<name>A0A9P7GJW7_9AGAR</name>
<dbReference type="OrthoDB" id="3237202at2759"/>
<sequence length="309" mass="33986">MLTHRGFSAWIVVDGKPLPEYLIAINGRKNIVSCWIPSEEGKNFAVHWKDHGGKVDTCSFITLDGFVVPGRFLFGEGTTFREGVRTSPSTERPFVFQKVDETSEALSESSTKDVGMITLRIKRVSRVEARPANPMQELPTTLLGKRKAGDFRISFGNEKVTPERHGETWSVVAHDKGSKKPETYVSFVFRYRSREFLETQGIATDPEPEPAPTPPKRAPVRRIVSAPLSAPPLAPPRKKAKLAVIPGHLGPGHFPRVYDTRRAVSCRGEPQKLYPLPGPLTPDSPWADSADSSPVVGYGQLSSGTDGTD</sequence>
<feature type="compositionally biased region" description="Polar residues" evidence="1">
    <location>
        <begin position="300"/>
        <end position="309"/>
    </location>
</feature>
<dbReference type="PANTHER" id="PTHR36223">
    <property type="entry name" value="BETA-LACTAMASE-TYPE TRANSPEPTIDASE FOLD DOMAIN CONTAINING PROTEIN"/>
    <property type="match status" value="1"/>
</dbReference>
<gene>
    <name evidence="3" type="ORF">H0H81_006674</name>
</gene>
<reference evidence="3" key="1">
    <citation type="submission" date="2021-02" db="EMBL/GenBank/DDBJ databases">
        <authorList>
            <person name="Nieuwenhuis M."/>
            <person name="Van De Peppel L.J.J."/>
        </authorList>
    </citation>
    <scope>NUCLEOTIDE SEQUENCE</scope>
    <source>
        <strain evidence="3">D49</strain>
    </source>
</reference>
<feature type="compositionally biased region" description="Low complexity" evidence="1">
    <location>
        <begin position="283"/>
        <end position="294"/>
    </location>
</feature>
<dbReference type="Pfam" id="PF25534">
    <property type="entry name" value="DUF7918"/>
    <property type="match status" value="1"/>
</dbReference>
<dbReference type="Proteomes" id="UP000717328">
    <property type="component" value="Unassembled WGS sequence"/>
</dbReference>
<keyword evidence="4" id="KW-1185">Reference proteome</keyword>
<dbReference type="AlphaFoldDB" id="A0A9P7GJW7"/>
<evidence type="ECO:0000313" key="3">
    <source>
        <dbReference type="EMBL" id="KAG5651992.1"/>
    </source>
</evidence>
<dbReference type="InterPro" id="IPR057678">
    <property type="entry name" value="DUF7918"/>
</dbReference>
<evidence type="ECO:0000256" key="1">
    <source>
        <dbReference type="SAM" id="MobiDB-lite"/>
    </source>
</evidence>
<evidence type="ECO:0000259" key="2">
    <source>
        <dbReference type="Pfam" id="PF25534"/>
    </source>
</evidence>
<feature type="domain" description="DUF7918" evidence="2">
    <location>
        <begin position="9"/>
        <end position="202"/>
    </location>
</feature>
<protein>
    <recommendedName>
        <fullName evidence="2">DUF7918 domain-containing protein</fullName>
    </recommendedName>
</protein>
<feature type="region of interest" description="Disordered" evidence="1">
    <location>
        <begin position="269"/>
        <end position="309"/>
    </location>
</feature>
<comment type="caution">
    <text evidence="3">The sequence shown here is derived from an EMBL/GenBank/DDBJ whole genome shotgun (WGS) entry which is preliminary data.</text>
</comment>
<reference evidence="3" key="2">
    <citation type="submission" date="2021-10" db="EMBL/GenBank/DDBJ databases">
        <title>Phylogenomics reveals ancestral predisposition of the termite-cultivated fungus Termitomyces towards a domesticated lifestyle.</title>
        <authorList>
            <person name="Auxier B."/>
            <person name="Grum-Grzhimaylo A."/>
            <person name="Cardenas M.E."/>
            <person name="Lodge J.D."/>
            <person name="Laessoe T."/>
            <person name="Pedersen O."/>
            <person name="Smith M.E."/>
            <person name="Kuyper T.W."/>
            <person name="Franco-Molano E.A."/>
            <person name="Baroni T.J."/>
            <person name="Aanen D.K."/>
        </authorList>
    </citation>
    <scope>NUCLEOTIDE SEQUENCE</scope>
    <source>
        <strain evidence="3">D49</strain>
    </source>
</reference>
<proteinExistence type="predicted"/>
<organism evidence="3 4">
    <name type="scientific">Sphagnurus paluster</name>
    <dbReference type="NCBI Taxonomy" id="117069"/>
    <lineage>
        <taxon>Eukaryota</taxon>
        <taxon>Fungi</taxon>
        <taxon>Dikarya</taxon>
        <taxon>Basidiomycota</taxon>
        <taxon>Agaricomycotina</taxon>
        <taxon>Agaricomycetes</taxon>
        <taxon>Agaricomycetidae</taxon>
        <taxon>Agaricales</taxon>
        <taxon>Tricholomatineae</taxon>
        <taxon>Lyophyllaceae</taxon>
        <taxon>Sphagnurus</taxon>
    </lineage>
</organism>
<accession>A0A9P7GJW7</accession>